<dbReference type="VEuPathDB" id="FungiDB:PHYBLDRAFT_64097"/>
<dbReference type="AlphaFoldDB" id="A0A167LP63"/>
<keyword evidence="3" id="KW-1185">Reference proteome</keyword>
<accession>A0A167LP63</accession>
<evidence type="ECO:0000313" key="3">
    <source>
        <dbReference type="Proteomes" id="UP000077315"/>
    </source>
</evidence>
<feature type="compositionally biased region" description="Basic residues" evidence="1">
    <location>
        <begin position="9"/>
        <end position="19"/>
    </location>
</feature>
<sequence length="162" mass="18888">MMNCVKYHLSKTRHQHHHPYSSEPSLAPHPTRRPVNTSQYRKLKPITHGIKPHSQQANTKCPEEWSHANIQPQFYSTFSLSSFDSSISEDEEEYEFFIPTSPHSAKSMDLETLIFDHPSVTIKLRLSPHRELNSFFCFNQCVNFQTFKGNRIGPNFTLRVIE</sequence>
<dbReference type="Proteomes" id="UP000077315">
    <property type="component" value="Unassembled WGS sequence"/>
</dbReference>
<feature type="region of interest" description="Disordered" evidence="1">
    <location>
        <begin position="9"/>
        <end position="35"/>
    </location>
</feature>
<organism evidence="2 3">
    <name type="scientific">Phycomyces blakesleeanus (strain ATCC 8743b / DSM 1359 / FGSC 10004 / NBRC 33097 / NRRL 1555)</name>
    <dbReference type="NCBI Taxonomy" id="763407"/>
    <lineage>
        <taxon>Eukaryota</taxon>
        <taxon>Fungi</taxon>
        <taxon>Fungi incertae sedis</taxon>
        <taxon>Mucoromycota</taxon>
        <taxon>Mucoromycotina</taxon>
        <taxon>Mucoromycetes</taxon>
        <taxon>Mucorales</taxon>
        <taxon>Phycomycetaceae</taxon>
        <taxon>Phycomyces</taxon>
    </lineage>
</organism>
<dbReference type="GeneID" id="29002139"/>
<evidence type="ECO:0000256" key="1">
    <source>
        <dbReference type="SAM" id="MobiDB-lite"/>
    </source>
</evidence>
<protein>
    <submittedName>
        <fullName evidence="2">Uncharacterized protein</fullName>
    </submittedName>
</protein>
<proteinExistence type="predicted"/>
<dbReference type="RefSeq" id="XP_018288869.1">
    <property type="nucleotide sequence ID" value="XM_018441233.1"/>
</dbReference>
<reference evidence="3" key="1">
    <citation type="submission" date="2015-06" db="EMBL/GenBank/DDBJ databases">
        <title>Expansion of signal transduction pathways in fungi by whole-genome duplication.</title>
        <authorList>
            <consortium name="DOE Joint Genome Institute"/>
            <person name="Corrochano L.M."/>
            <person name="Kuo A."/>
            <person name="Marcet-Houben M."/>
            <person name="Polaino S."/>
            <person name="Salamov A."/>
            <person name="Villalobos J.M."/>
            <person name="Alvarez M.I."/>
            <person name="Avalos J."/>
            <person name="Benito E.P."/>
            <person name="Benoit I."/>
            <person name="Burger G."/>
            <person name="Camino L.P."/>
            <person name="Canovas D."/>
            <person name="Cerda-Olmedo E."/>
            <person name="Cheng J.-F."/>
            <person name="Dominguez A."/>
            <person name="Elias M."/>
            <person name="Eslava A.P."/>
            <person name="Glaser F."/>
            <person name="Grimwood J."/>
            <person name="Gutierrez G."/>
            <person name="Heitman J."/>
            <person name="Henrissat B."/>
            <person name="Iturriaga E.A."/>
            <person name="Lang B.F."/>
            <person name="Lavin J.L."/>
            <person name="Lee S."/>
            <person name="Li W."/>
            <person name="Lindquist E."/>
            <person name="Lopez-Garcia S."/>
            <person name="Luque E.M."/>
            <person name="Marcos A.T."/>
            <person name="Martin J."/>
            <person name="McCluskey K."/>
            <person name="Medina H.R."/>
            <person name="Miralles-Duran A."/>
            <person name="Miyazaki A."/>
            <person name="Munoz-Torres E."/>
            <person name="Oguiza J.A."/>
            <person name="Ohm R."/>
            <person name="Olmedo M."/>
            <person name="Orejas M."/>
            <person name="Ortiz-Castellanos L."/>
            <person name="Pisabarro A.G."/>
            <person name="Rodriguez-Romero J."/>
            <person name="Ruiz-Herrera J."/>
            <person name="Ruiz-Vazquez R."/>
            <person name="Sanz C."/>
            <person name="Schackwitz W."/>
            <person name="Schmutz J."/>
            <person name="Shahriari M."/>
            <person name="Shelest E."/>
            <person name="Silva-Franco F."/>
            <person name="Soanes D."/>
            <person name="Syed K."/>
            <person name="Tagua V.G."/>
            <person name="Talbot N.J."/>
            <person name="Thon M."/>
            <person name="De vries R.P."/>
            <person name="Wiebenga A."/>
            <person name="Yadav J.S."/>
            <person name="Braun E.L."/>
            <person name="Baker S."/>
            <person name="Garre V."/>
            <person name="Horwitz B."/>
            <person name="Torres-Martinez S."/>
            <person name="Idnurm A."/>
            <person name="Herrera-Estrella A."/>
            <person name="Gabaldon T."/>
            <person name="Grigoriev I.V."/>
        </authorList>
    </citation>
    <scope>NUCLEOTIDE SEQUENCE [LARGE SCALE GENOMIC DNA]</scope>
    <source>
        <strain evidence="3">NRRL 1555(-)</strain>
    </source>
</reference>
<gene>
    <name evidence="2" type="ORF">PHYBLDRAFT_64097</name>
</gene>
<dbReference type="EMBL" id="KV440987">
    <property type="protein sequence ID" value="OAD70829.1"/>
    <property type="molecule type" value="Genomic_DNA"/>
</dbReference>
<name>A0A167LP63_PHYB8</name>
<evidence type="ECO:0000313" key="2">
    <source>
        <dbReference type="EMBL" id="OAD70829.1"/>
    </source>
</evidence>
<dbReference type="InParanoid" id="A0A167LP63"/>
<dbReference type="OrthoDB" id="10414467at2759"/>